<sequence>METDAEAGLWTAELDALLLRVGERFGRIEPRRRMRDYVRGLLGPVGRKNSWQLAEHADSNRLLVDIAAQGAQFLIRATSVRRPPVLALLPDGSYLTRIGDLSLRVSCFRVATDRVTPAVCATHEAPVPLGEVFDVSTHRHRSQCREVREEAAHVKWVGDTDG</sequence>
<gene>
    <name evidence="1" type="ORF">M2283_010337</name>
</gene>
<dbReference type="EMBL" id="JARXVH010000061">
    <property type="protein sequence ID" value="MDH6222985.1"/>
    <property type="molecule type" value="Genomic_DNA"/>
</dbReference>
<accession>A0ABT6M4C4</accession>
<proteinExistence type="predicted"/>
<evidence type="ECO:0000313" key="1">
    <source>
        <dbReference type="EMBL" id="MDH6222985.1"/>
    </source>
</evidence>
<reference evidence="1 2" key="1">
    <citation type="submission" date="2023-04" db="EMBL/GenBank/DDBJ databases">
        <title>Forest soil microbial communities from Buena Vista Peninsula, Colon Province, Panama.</title>
        <authorList>
            <person name="Bouskill N."/>
        </authorList>
    </citation>
    <scope>NUCLEOTIDE SEQUENCE [LARGE SCALE GENOMIC DNA]</scope>
    <source>
        <strain evidence="1 2">GGS1</strain>
    </source>
</reference>
<protein>
    <submittedName>
        <fullName evidence="1">Uncharacterized protein</fullName>
    </submittedName>
</protein>
<keyword evidence="2" id="KW-1185">Reference proteome</keyword>
<dbReference type="Proteomes" id="UP001160499">
    <property type="component" value="Unassembled WGS sequence"/>
</dbReference>
<name>A0ABT6M4C4_9ACTN</name>
<comment type="caution">
    <text evidence="1">The sequence shown here is derived from an EMBL/GenBank/DDBJ whole genome shotgun (WGS) entry which is preliminary data.</text>
</comment>
<evidence type="ECO:0000313" key="2">
    <source>
        <dbReference type="Proteomes" id="UP001160499"/>
    </source>
</evidence>
<organism evidence="1 2">
    <name type="scientific">Streptomyces pseudovenezuelae</name>
    <dbReference type="NCBI Taxonomy" id="67350"/>
    <lineage>
        <taxon>Bacteria</taxon>
        <taxon>Bacillati</taxon>
        <taxon>Actinomycetota</taxon>
        <taxon>Actinomycetes</taxon>
        <taxon>Kitasatosporales</taxon>
        <taxon>Streptomycetaceae</taxon>
        <taxon>Streptomyces</taxon>
        <taxon>Streptomyces aurantiacus group</taxon>
    </lineage>
</organism>